<feature type="chain" id="PRO_5020667532" evidence="2">
    <location>
        <begin position="28"/>
        <end position="322"/>
    </location>
</feature>
<comment type="caution">
    <text evidence="3">The sequence shown here is derived from an EMBL/GenBank/DDBJ whole genome shotgun (WGS) entry which is preliminary data.</text>
</comment>
<dbReference type="Pfam" id="PF03401">
    <property type="entry name" value="TctC"/>
    <property type="match status" value="1"/>
</dbReference>
<evidence type="ECO:0000256" key="2">
    <source>
        <dbReference type="SAM" id="SignalP"/>
    </source>
</evidence>
<dbReference type="CDD" id="cd07012">
    <property type="entry name" value="PBP2_Bug_TTT"/>
    <property type="match status" value="1"/>
</dbReference>
<evidence type="ECO:0000313" key="3">
    <source>
        <dbReference type="EMBL" id="RZS85513.1"/>
    </source>
</evidence>
<dbReference type="Gene3D" id="3.40.190.150">
    <property type="entry name" value="Bordetella uptake gene, domain 1"/>
    <property type="match status" value="1"/>
</dbReference>
<dbReference type="InterPro" id="IPR005064">
    <property type="entry name" value="BUG"/>
</dbReference>
<gene>
    <name evidence="3" type="ORF">EV675_1542</name>
</gene>
<keyword evidence="4" id="KW-1185">Reference proteome</keyword>
<dbReference type="PANTHER" id="PTHR42928">
    <property type="entry name" value="TRICARBOXYLATE-BINDING PROTEIN"/>
    <property type="match status" value="1"/>
</dbReference>
<dbReference type="RefSeq" id="WP_165404490.1">
    <property type="nucleotide sequence ID" value="NZ_SGXC01000001.1"/>
</dbReference>
<accession>A0A4Q7NKH3</accession>
<protein>
    <submittedName>
        <fullName evidence="3">Tripartite-type tricarboxylate transporter receptor subunit TctC</fullName>
    </submittedName>
</protein>
<organism evidence="3 4">
    <name type="scientific">Pigmentiphaga kullae</name>
    <dbReference type="NCBI Taxonomy" id="151784"/>
    <lineage>
        <taxon>Bacteria</taxon>
        <taxon>Pseudomonadati</taxon>
        <taxon>Pseudomonadota</taxon>
        <taxon>Betaproteobacteria</taxon>
        <taxon>Burkholderiales</taxon>
        <taxon>Alcaligenaceae</taxon>
        <taxon>Pigmentiphaga</taxon>
    </lineage>
</organism>
<dbReference type="PIRSF" id="PIRSF017082">
    <property type="entry name" value="YflP"/>
    <property type="match status" value="1"/>
</dbReference>
<feature type="signal peptide" evidence="2">
    <location>
        <begin position="1"/>
        <end position="27"/>
    </location>
</feature>
<dbReference type="PANTHER" id="PTHR42928:SF5">
    <property type="entry name" value="BLR1237 PROTEIN"/>
    <property type="match status" value="1"/>
</dbReference>
<keyword evidence="3" id="KW-0675">Receptor</keyword>
<dbReference type="Proteomes" id="UP000292445">
    <property type="component" value="Unassembled WGS sequence"/>
</dbReference>
<evidence type="ECO:0000313" key="4">
    <source>
        <dbReference type="Proteomes" id="UP000292445"/>
    </source>
</evidence>
<reference evidence="3 4" key="1">
    <citation type="submission" date="2019-02" db="EMBL/GenBank/DDBJ databases">
        <title>Genomic Encyclopedia of Type Strains, Phase IV (KMG-IV): sequencing the most valuable type-strain genomes for metagenomic binning, comparative biology and taxonomic classification.</title>
        <authorList>
            <person name="Goeker M."/>
        </authorList>
    </citation>
    <scope>NUCLEOTIDE SEQUENCE [LARGE SCALE GENOMIC DNA]</scope>
    <source>
        <strain evidence="3 4">K24</strain>
    </source>
</reference>
<dbReference type="AlphaFoldDB" id="A0A4Q7NKH3"/>
<sequence length="322" mass="33956">MNKQTRRATAAFFAVATLFACAPGARAGETYPSKPIQIVVPYAPGGSTDFAARNLALGLERRLGQTVVVVNKPGASGTIGVMSVARAAPDGYTLLLGLNTEMVIIPQVRKVPYRPEDFEPIAIVGSTPLVLIGRKSFKAANFQDLRQEIARQPGNYNFGGAVGSPAHLAGEWLKRSTALDIKHVPYKGGAQAANDVAGGHLDLYFSGILPSKALIDAGEIKAYAVTSATRSPTLPNVPTLKEAGLDDFVLANWSGLFAPRGTPAPILSLLSGKVRETLADPGFQAAMAKEGIDIPDTGSPQSFLKEEHGKFGRLIKALNLAL</sequence>
<dbReference type="SUPFAM" id="SSF53850">
    <property type="entry name" value="Periplasmic binding protein-like II"/>
    <property type="match status" value="1"/>
</dbReference>
<dbReference type="EMBL" id="SGXC01000001">
    <property type="protein sequence ID" value="RZS85513.1"/>
    <property type="molecule type" value="Genomic_DNA"/>
</dbReference>
<proteinExistence type="inferred from homology"/>
<evidence type="ECO:0000256" key="1">
    <source>
        <dbReference type="ARBA" id="ARBA00006987"/>
    </source>
</evidence>
<name>A0A4Q7NKH3_9BURK</name>
<comment type="similarity">
    <text evidence="1">Belongs to the UPF0065 (bug) family.</text>
</comment>
<keyword evidence="2" id="KW-0732">Signal</keyword>
<dbReference type="Gene3D" id="3.40.190.10">
    <property type="entry name" value="Periplasmic binding protein-like II"/>
    <property type="match status" value="1"/>
</dbReference>
<dbReference type="InterPro" id="IPR042100">
    <property type="entry name" value="Bug_dom1"/>
</dbReference>
<dbReference type="PROSITE" id="PS51257">
    <property type="entry name" value="PROKAR_LIPOPROTEIN"/>
    <property type="match status" value="1"/>
</dbReference>